<dbReference type="STRING" id="408657.SAMN04487995_2382"/>
<sequence>MKRIYFLLFAGAMLLSCQKSSVDKKEDGILRYKESVAINDIPRATLTFFDVTDNRCPEGIQCFVAGNARVDLTLDGVTTEGRITKHVKMCLGDCSNFVADTINEEFAGNKYQFILKSVSPFPKKDMQSVKAEYNISLEIKKN</sequence>
<name>A0A1H6TRC7_9BACT</name>
<keyword evidence="2" id="KW-1185">Reference proteome</keyword>
<dbReference type="AlphaFoldDB" id="A0A1H6TRC7"/>
<evidence type="ECO:0000313" key="1">
    <source>
        <dbReference type="EMBL" id="SEI82598.1"/>
    </source>
</evidence>
<reference evidence="1 2" key="1">
    <citation type="submission" date="2016-10" db="EMBL/GenBank/DDBJ databases">
        <authorList>
            <person name="de Groot N.N."/>
        </authorList>
    </citation>
    <scope>NUCLEOTIDE SEQUENCE [LARGE SCALE GENOMIC DNA]</scope>
    <source>
        <strain evidence="1 2">DSM 19938</strain>
    </source>
</reference>
<dbReference type="OrthoDB" id="163809at2"/>
<evidence type="ECO:0000313" key="2">
    <source>
        <dbReference type="Proteomes" id="UP000199532"/>
    </source>
</evidence>
<dbReference type="EMBL" id="FNXY01000003">
    <property type="protein sequence ID" value="SEI82598.1"/>
    <property type="molecule type" value="Genomic_DNA"/>
</dbReference>
<protein>
    <recommendedName>
        <fullName evidence="3">Lipoprotein</fullName>
    </recommendedName>
</protein>
<proteinExistence type="predicted"/>
<accession>A0A1H6TRC7</accession>
<dbReference type="Proteomes" id="UP000199532">
    <property type="component" value="Unassembled WGS sequence"/>
</dbReference>
<evidence type="ECO:0008006" key="3">
    <source>
        <dbReference type="Google" id="ProtNLM"/>
    </source>
</evidence>
<organism evidence="1 2">
    <name type="scientific">Dyadobacter koreensis</name>
    <dbReference type="NCBI Taxonomy" id="408657"/>
    <lineage>
        <taxon>Bacteria</taxon>
        <taxon>Pseudomonadati</taxon>
        <taxon>Bacteroidota</taxon>
        <taxon>Cytophagia</taxon>
        <taxon>Cytophagales</taxon>
        <taxon>Spirosomataceae</taxon>
        <taxon>Dyadobacter</taxon>
    </lineage>
</organism>
<dbReference type="RefSeq" id="WP_090335350.1">
    <property type="nucleotide sequence ID" value="NZ_FNXY01000003.1"/>
</dbReference>
<gene>
    <name evidence="1" type="ORF">SAMN04487995_2382</name>
</gene>
<dbReference type="PROSITE" id="PS51257">
    <property type="entry name" value="PROKAR_LIPOPROTEIN"/>
    <property type="match status" value="1"/>
</dbReference>